<protein>
    <submittedName>
        <fullName evidence="6">MBL fold metallo-hydrolase</fullName>
    </submittedName>
</protein>
<comment type="similarity">
    <text evidence="1">Belongs to the metallo-beta-lactamase superfamily.</text>
</comment>
<reference evidence="6 7" key="1">
    <citation type="submission" date="2024-09" db="EMBL/GenBank/DDBJ databases">
        <authorList>
            <person name="Sun Q."/>
            <person name="Mori K."/>
        </authorList>
    </citation>
    <scope>NUCLEOTIDE SEQUENCE [LARGE SCALE GENOMIC DNA]</scope>
    <source>
        <strain evidence="6 7">TBRC 5777</strain>
    </source>
</reference>
<dbReference type="InterPro" id="IPR036866">
    <property type="entry name" value="RibonucZ/Hydroxyglut_hydro"/>
</dbReference>
<sequence length="281" mass="30567">MRIHTLICGCMRPFGGALWDGVTPGLGAARLTCRCLLIESEAGLVLVDTGFGMGDVFDAANRLDPVFRNADRVVVKPGDTAHGQIGALGLDPKDVRHIVMTHLDFDHAGGLSDFPWATVHVLAPEAHAARRRDGAIARARYRPEQLHTVMREYDRTSGARWYGMPAVRDLQGLPEGIVMVPLPGHTAGHCGVAVRTTQGWLLHAGDAIFNLRELREKPRCPPLAQGYEVLMQVSSRARNQSQAALRALMRHHADEVQVICTHDPVADPMPLPAVRGTLADA</sequence>
<dbReference type="InterPro" id="IPR051013">
    <property type="entry name" value="MBL_superfamily_lactonases"/>
</dbReference>
<dbReference type="PANTHER" id="PTHR42978">
    <property type="entry name" value="QUORUM-QUENCHING LACTONASE YTNP-RELATED-RELATED"/>
    <property type="match status" value="1"/>
</dbReference>
<dbReference type="SUPFAM" id="SSF56281">
    <property type="entry name" value="Metallo-hydrolase/oxidoreductase"/>
    <property type="match status" value="1"/>
</dbReference>
<comment type="caution">
    <text evidence="6">The sequence shown here is derived from an EMBL/GenBank/DDBJ whole genome shotgun (WGS) entry which is preliminary data.</text>
</comment>
<dbReference type="PANTHER" id="PTHR42978:SF3">
    <property type="entry name" value="BLR3078 PROTEIN"/>
    <property type="match status" value="1"/>
</dbReference>
<evidence type="ECO:0000259" key="5">
    <source>
        <dbReference type="SMART" id="SM00849"/>
    </source>
</evidence>
<keyword evidence="2" id="KW-0479">Metal-binding</keyword>
<name>A0ABV6K253_9PROT</name>
<accession>A0ABV6K253</accession>
<feature type="domain" description="Metallo-beta-lactamase" evidence="5">
    <location>
        <begin position="32"/>
        <end position="262"/>
    </location>
</feature>
<dbReference type="SMART" id="SM00849">
    <property type="entry name" value="Lactamase_B"/>
    <property type="match status" value="1"/>
</dbReference>
<evidence type="ECO:0000313" key="7">
    <source>
        <dbReference type="Proteomes" id="UP001589865"/>
    </source>
</evidence>
<keyword evidence="3" id="KW-0378">Hydrolase</keyword>
<keyword evidence="7" id="KW-1185">Reference proteome</keyword>
<proteinExistence type="inferred from homology"/>
<evidence type="ECO:0000313" key="6">
    <source>
        <dbReference type="EMBL" id="MFC0410641.1"/>
    </source>
</evidence>
<keyword evidence="4" id="KW-0862">Zinc</keyword>
<dbReference type="Pfam" id="PF00753">
    <property type="entry name" value="Lactamase_B"/>
    <property type="match status" value="1"/>
</dbReference>
<evidence type="ECO:0000256" key="3">
    <source>
        <dbReference type="ARBA" id="ARBA00022801"/>
    </source>
</evidence>
<dbReference type="InterPro" id="IPR001279">
    <property type="entry name" value="Metallo-B-lactamas"/>
</dbReference>
<evidence type="ECO:0000256" key="1">
    <source>
        <dbReference type="ARBA" id="ARBA00007749"/>
    </source>
</evidence>
<evidence type="ECO:0000256" key="4">
    <source>
        <dbReference type="ARBA" id="ARBA00022833"/>
    </source>
</evidence>
<gene>
    <name evidence="6" type="ORF">ACFFGY_20520</name>
</gene>
<dbReference type="EMBL" id="JBHLUN010000016">
    <property type="protein sequence ID" value="MFC0410641.1"/>
    <property type="molecule type" value="Genomic_DNA"/>
</dbReference>
<dbReference type="Proteomes" id="UP001589865">
    <property type="component" value="Unassembled WGS sequence"/>
</dbReference>
<organism evidence="6 7">
    <name type="scientific">Roseomonas elaeocarpi</name>
    <dbReference type="NCBI Taxonomy" id="907779"/>
    <lineage>
        <taxon>Bacteria</taxon>
        <taxon>Pseudomonadati</taxon>
        <taxon>Pseudomonadota</taxon>
        <taxon>Alphaproteobacteria</taxon>
        <taxon>Acetobacterales</taxon>
        <taxon>Roseomonadaceae</taxon>
        <taxon>Roseomonas</taxon>
    </lineage>
</organism>
<dbReference type="CDD" id="cd07742">
    <property type="entry name" value="metallo-hydrolase-like_MBL-fold"/>
    <property type="match status" value="1"/>
</dbReference>
<evidence type="ECO:0000256" key="2">
    <source>
        <dbReference type="ARBA" id="ARBA00022723"/>
    </source>
</evidence>
<dbReference type="Gene3D" id="3.60.15.10">
    <property type="entry name" value="Ribonuclease Z/Hydroxyacylglutathione hydrolase-like"/>
    <property type="match status" value="1"/>
</dbReference>
<dbReference type="RefSeq" id="WP_377046397.1">
    <property type="nucleotide sequence ID" value="NZ_JBHLUN010000016.1"/>
</dbReference>